<name>A0ABV3P5T6_9ACTN</name>
<dbReference type="EMBL" id="JBFNQN010000006">
    <property type="protein sequence ID" value="MEW9264997.1"/>
    <property type="molecule type" value="Genomic_DNA"/>
</dbReference>
<dbReference type="Proteomes" id="UP001555826">
    <property type="component" value="Unassembled WGS sequence"/>
</dbReference>
<protein>
    <submittedName>
        <fullName evidence="1">Uncharacterized protein</fullName>
    </submittedName>
</protein>
<organism evidence="1 2">
    <name type="scientific">Kineococcus endophyticus</name>
    <dbReference type="NCBI Taxonomy" id="1181883"/>
    <lineage>
        <taxon>Bacteria</taxon>
        <taxon>Bacillati</taxon>
        <taxon>Actinomycetota</taxon>
        <taxon>Actinomycetes</taxon>
        <taxon>Kineosporiales</taxon>
        <taxon>Kineosporiaceae</taxon>
        <taxon>Kineococcus</taxon>
    </lineage>
</organism>
<sequence length="312" mass="33907">MEEQCTVRAVDGSFAQWLAAQFPHLGTDELAAHLRTWRDSRRDLLQARGEVRTDRVVTSLGDADVGTLVRCAYRRADLDGLDRRAEAGAVADLWTRYVEFLRGRDAWTGAPDGCAALDAVLRTATRDGLLGRGAHTARLSLPVELSPLRRTRVVQDAEEVLRGRAEGTPWLRAQLTALGLVRPDGRRGEQWPAWDSARDVDAAFARRRLVVAELTHLLRHDPAAAHALALATSHVPAEVAAGGRRLRDLVATGRLDDLVATGVVPGRGPWRVVRGLQLSVHVALTRLADEGALDLDALDARAAGPRDRTLAG</sequence>
<reference evidence="1 2" key="1">
    <citation type="submission" date="2024-07" db="EMBL/GenBank/DDBJ databases">
        <authorList>
            <person name="Thanompreechachai J."/>
            <person name="Duangmal K."/>
        </authorList>
    </citation>
    <scope>NUCLEOTIDE SEQUENCE [LARGE SCALE GENOMIC DNA]</scope>
    <source>
        <strain evidence="1 2">KCTC 19886</strain>
    </source>
</reference>
<gene>
    <name evidence="1" type="ORF">AB1207_09580</name>
</gene>
<proteinExistence type="predicted"/>
<accession>A0ABV3P5T6</accession>
<dbReference type="RefSeq" id="WP_367637888.1">
    <property type="nucleotide sequence ID" value="NZ_JBFNQN010000006.1"/>
</dbReference>
<comment type="caution">
    <text evidence="1">The sequence shown here is derived from an EMBL/GenBank/DDBJ whole genome shotgun (WGS) entry which is preliminary data.</text>
</comment>
<evidence type="ECO:0000313" key="1">
    <source>
        <dbReference type="EMBL" id="MEW9264997.1"/>
    </source>
</evidence>
<keyword evidence="2" id="KW-1185">Reference proteome</keyword>
<evidence type="ECO:0000313" key="2">
    <source>
        <dbReference type="Proteomes" id="UP001555826"/>
    </source>
</evidence>